<dbReference type="InterPro" id="IPR029061">
    <property type="entry name" value="THDP-binding"/>
</dbReference>
<keyword evidence="4" id="KW-0560">Oxidoreductase</keyword>
<dbReference type="CDD" id="cd07034">
    <property type="entry name" value="TPP_PYR_PFOR_IOR-alpha_like"/>
    <property type="match status" value="1"/>
</dbReference>
<gene>
    <name evidence="11" type="ORF">JYP50_17975</name>
</gene>
<dbReference type="InterPro" id="IPR002869">
    <property type="entry name" value="Pyrv_flavodox_OxRed_cen"/>
</dbReference>
<dbReference type="InterPro" id="IPR046667">
    <property type="entry name" value="DUF6537"/>
</dbReference>
<accession>A0A939INE9</accession>
<dbReference type="InterPro" id="IPR011766">
    <property type="entry name" value="TPP_enzyme_TPP-bd"/>
</dbReference>
<sequence length="1183" mass="130350">MAKHNNQTARDTASGVKNPSPGDAKVRKVSLDDKYALDAARAYMTGIEALVRLPMLQHQRDASRGLNTAAFISGYRGSPLGGVDQALWKAKPWLDEHNVVFQPGINEDLAATAVWGSQQTNLFRGAKYDGVFGMWYGKGPGVDRSMDVIKHANAFGTSKYGGVLAVAGDDHACKSSTLPHQSEHMFIGASVPVLSPSNVQEVLDLGVYGWELSRYSGCWVALKAITENMDSAISADIDPNRIDIVIPEDFALPADGVHARWPDKPLEQELRLNKYKIYAAREFARVNGLNRIVVDSPNARLGIVTSGKAYLDVMQALEDMGIDDRAAAEIGLRVYKVGMPWPLEPRTTHEFAEGLEEILVVEEKRSIIEDQLTGQLYNYPVAARPRVFGEFDENGADLLPNLGELTPAMVALAIHSRIKRFFRSELMEQRVAWIHRKEASLAAPREGIERVPHFCSGCPHNTSTRIPEGSRAMGGIGCHYMATWMPDRETHTFTQMGGEGVTWVGQAPFTDTRHVFQNLGDGTYFHSGLLAIRAAVAAKVNITYKILYNDAVAMTGGQPVDGTLSVGDMVRQVSGEGVRRIALVSEAPEAWRGQFGGIAGFSLHHRDEMDSLQKTLREFEGTSVIVYVQTCAAEKRRRRKKGLMHDPAKRLFINDAVCEGCGDCSVKSNCLSVIPRETELGRKRRIDQSACNKDFSCAKGFCPSFVTVLGGKLRKPEGAGDSDHIFDPLPEPRLPALDRPWNTVVTGVGGTGVLTITALVAMAAHIEGKGCATMNQTGLAQKFGAVVSHVRVSADQEDIKAVRIPAGEADLLLGCDLVVTATYEALGKVSHGRTHAVVNNAEVPTAAFVLDPDARFPTASMQGRVSEEVGEAGTHFIDATRIATQLLGDSIAANLFLLGFAWQRGMVPVSAEALEQAIELNGVAVSFNKAAFLWGRRAAYQPDKVLALVDELAPEPRARLERLDDIVADRVKRLGDYQDAAYAERYRQRVEQVRAADPRAEEADSIAVAAARNLYKLMAYKDEYEVARLHSSDEFRQQLARQFEGDYELRFNLAPPLLAKRDPGTGHLVKREFGPWMMTAFEWLAKLRRLRGTRWDVFGYTAERRRERQDIADYEAVLETICRELDADNYAPALELARLPAKLRGYGHVKDRNRDQLALRQQQLYAQLRGESQTAAVKFVDAA</sequence>
<feature type="domain" description="Thiamine pyrophosphate enzyme TPP-binding" evidence="9">
    <location>
        <begin position="475"/>
        <end position="576"/>
    </location>
</feature>
<dbReference type="Proteomes" id="UP000664303">
    <property type="component" value="Unassembled WGS sequence"/>
</dbReference>
<dbReference type="PANTHER" id="PTHR48084:SF3">
    <property type="entry name" value="SUBUNIT OF PYRUVATE:FLAVODOXIN OXIDOREDUCTASE"/>
    <property type="match status" value="1"/>
</dbReference>
<feature type="compositionally biased region" description="Polar residues" evidence="7">
    <location>
        <begin position="1"/>
        <end position="17"/>
    </location>
</feature>
<evidence type="ECO:0000259" key="9">
    <source>
        <dbReference type="Pfam" id="PF02775"/>
    </source>
</evidence>
<feature type="region of interest" description="Disordered" evidence="7">
    <location>
        <begin position="1"/>
        <end position="25"/>
    </location>
</feature>
<dbReference type="InterPro" id="IPR051457">
    <property type="entry name" value="2-oxoacid:Fd_oxidoreductase"/>
</dbReference>
<evidence type="ECO:0000313" key="11">
    <source>
        <dbReference type="EMBL" id="MBN7798495.1"/>
    </source>
</evidence>
<evidence type="ECO:0000256" key="4">
    <source>
        <dbReference type="ARBA" id="ARBA00023002"/>
    </source>
</evidence>
<organism evidence="11 12">
    <name type="scientific">Parahaliea mediterranea</name>
    <dbReference type="NCBI Taxonomy" id="651086"/>
    <lineage>
        <taxon>Bacteria</taxon>
        <taxon>Pseudomonadati</taxon>
        <taxon>Pseudomonadota</taxon>
        <taxon>Gammaproteobacteria</taxon>
        <taxon>Cellvibrionales</taxon>
        <taxon>Halieaceae</taxon>
        <taxon>Parahaliea</taxon>
    </lineage>
</organism>
<evidence type="ECO:0000256" key="2">
    <source>
        <dbReference type="ARBA" id="ARBA00022485"/>
    </source>
</evidence>
<feature type="domain" description="Pyruvate/ketoisovalerate oxidoreductase catalytic" evidence="8">
    <location>
        <begin position="749"/>
        <end position="935"/>
    </location>
</feature>
<evidence type="ECO:0000259" key="10">
    <source>
        <dbReference type="Pfam" id="PF20169"/>
    </source>
</evidence>
<dbReference type="GO" id="GO:0030976">
    <property type="term" value="F:thiamine pyrophosphate binding"/>
    <property type="evidence" value="ECO:0007669"/>
    <property type="project" value="InterPro"/>
</dbReference>
<dbReference type="Gene3D" id="3.40.920.10">
    <property type="entry name" value="Pyruvate-ferredoxin oxidoreductase, PFOR, domain III"/>
    <property type="match status" value="1"/>
</dbReference>
<dbReference type="CDD" id="cd02008">
    <property type="entry name" value="TPP_IOR_alpha"/>
    <property type="match status" value="1"/>
</dbReference>
<dbReference type="Pfam" id="PF01558">
    <property type="entry name" value="POR"/>
    <property type="match status" value="1"/>
</dbReference>
<dbReference type="NCBIfam" id="NF009588">
    <property type="entry name" value="PRK13029.1"/>
    <property type="match status" value="1"/>
</dbReference>
<protein>
    <submittedName>
        <fullName evidence="11">Indolepyruvate ferredoxin oxidoreductase family protein</fullName>
    </submittedName>
</protein>
<dbReference type="InterPro" id="IPR002880">
    <property type="entry name" value="Pyrv_Fd/Flavodoxin_OxRdtase_N"/>
</dbReference>
<keyword evidence="2" id="KW-0004">4Fe-4S</keyword>
<dbReference type="Gene3D" id="3.40.50.970">
    <property type="match status" value="1"/>
</dbReference>
<evidence type="ECO:0000256" key="3">
    <source>
        <dbReference type="ARBA" id="ARBA00022982"/>
    </source>
</evidence>
<dbReference type="Pfam" id="PF20169">
    <property type="entry name" value="DUF6537"/>
    <property type="match status" value="1"/>
</dbReference>
<evidence type="ECO:0000256" key="1">
    <source>
        <dbReference type="ARBA" id="ARBA00022448"/>
    </source>
</evidence>
<evidence type="ECO:0000313" key="12">
    <source>
        <dbReference type="Proteomes" id="UP000664303"/>
    </source>
</evidence>
<dbReference type="GO" id="GO:0051539">
    <property type="term" value="F:4 iron, 4 sulfur cluster binding"/>
    <property type="evidence" value="ECO:0007669"/>
    <property type="project" value="UniProtKB-KW"/>
</dbReference>
<dbReference type="GO" id="GO:0044281">
    <property type="term" value="P:small molecule metabolic process"/>
    <property type="evidence" value="ECO:0007669"/>
    <property type="project" value="UniProtKB-ARBA"/>
</dbReference>
<keyword evidence="5" id="KW-0408">Iron</keyword>
<dbReference type="NCBIfam" id="NF009589">
    <property type="entry name" value="PRK13030.1"/>
    <property type="match status" value="1"/>
</dbReference>
<keyword evidence="12" id="KW-1185">Reference proteome</keyword>
<dbReference type="SUPFAM" id="SSF53323">
    <property type="entry name" value="Pyruvate-ferredoxin oxidoreductase, PFOR, domain III"/>
    <property type="match status" value="1"/>
</dbReference>
<dbReference type="Pfam" id="PF02775">
    <property type="entry name" value="TPP_enzyme_C"/>
    <property type="match status" value="1"/>
</dbReference>
<reference evidence="11" key="1">
    <citation type="submission" date="2021-02" db="EMBL/GenBank/DDBJ databases">
        <title>PHA producing bacteria isolated from coastal sediment in Guangdong, Shenzhen.</title>
        <authorList>
            <person name="Zheng W."/>
            <person name="Yu S."/>
            <person name="Huang Y."/>
        </authorList>
    </citation>
    <scope>NUCLEOTIDE SEQUENCE</scope>
    <source>
        <strain evidence="11">TN14-10</strain>
    </source>
</reference>
<dbReference type="RefSeq" id="WP_206561942.1">
    <property type="nucleotide sequence ID" value="NZ_JAFKCZ010000015.1"/>
</dbReference>
<keyword evidence="6" id="KW-0411">Iron-sulfur</keyword>
<dbReference type="GO" id="GO:0045333">
    <property type="term" value="P:cellular respiration"/>
    <property type="evidence" value="ECO:0007669"/>
    <property type="project" value="UniProtKB-ARBA"/>
</dbReference>
<keyword evidence="3" id="KW-0249">Electron transport</keyword>
<dbReference type="InterPro" id="IPR009014">
    <property type="entry name" value="Transketo_C/PFOR_II"/>
</dbReference>
<evidence type="ECO:0000259" key="8">
    <source>
        <dbReference type="Pfam" id="PF01558"/>
    </source>
</evidence>
<dbReference type="PANTHER" id="PTHR48084">
    <property type="entry name" value="2-OXOGLUTARATE OXIDOREDUCTASE SUBUNIT KORB-RELATED"/>
    <property type="match status" value="1"/>
</dbReference>
<keyword evidence="1" id="KW-0813">Transport</keyword>
<dbReference type="InterPro" id="IPR019752">
    <property type="entry name" value="Pyrv/ketoisovalerate_OxRed_cat"/>
</dbReference>
<keyword evidence="2" id="KW-0479">Metal-binding</keyword>
<dbReference type="SUPFAM" id="SSF52922">
    <property type="entry name" value="TK C-terminal domain-like"/>
    <property type="match status" value="1"/>
</dbReference>
<evidence type="ECO:0000256" key="5">
    <source>
        <dbReference type="ARBA" id="ARBA00023004"/>
    </source>
</evidence>
<dbReference type="SUPFAM" id="SSF52518">
    <property type="entry name" value="Thiamin diphosphate-binding fold (THDP-binding)"/>
    <property type="match status" value="2"/>
</dbReference>
<dbReference type="AlphaFoldDB" id="A0A939INE9"/>
<evidence type="ECO:0000256" key="6">
    <source>
        <dbReference type="ARBA" id="ARBA00023014"/>
    </source>
</evidence>
<dbReference type="EMBL" id="JAFKCZ010000015">
    <property type="protein sequence ID" value="MBN7798495.1"/>
    <property type="molecule type" value="Genomic_DNA"/>
</dbReference>
<evidence type="ECO:0000256" key="7">
    <source>
        <dbReference type="SAM" id="MobiDB-lite"/>
    </source>
</evidence>
<proteinExistence type="predicted"/>
<name>A0A939INE9_9GAMM</name>
<comment type="caution">
    <text evidence="11">The sequence shown here is derived from an EMBL/GenBank/DDBJ whole genome shotgun (WGS) entry which is preliminary data.</text>
</comment>
<dbReference type="GO" id="GO:0016625">
    <property type="term" value="F:oxidoreductase activity, acting on the aldehyde or oxo group of donors, iron-sulfur protein as acceptor"/>
    <property type="evidence" value="ECO:0007669"/>
    <property type="project" value="UniProtKB-ARBA"/>
</dbReference>
<feature type="domain" description="DUF6537" evidence="10">
    <location>
        <begin position="963"/>
        <end position="1162"/>
    </location>
</feature>